<proteinExistence type="predicted"/>
<reference evidence="2" key="1">
    <citation type="journal article" date="2014" name="Int. J. Syst. Evol. Microbiol.">
        <title>Complete genome sequence of Corynebacterium casei LMG S-19264T (=DSM 44701T), isolated from a smear-ripened cheese.</title>
        <authorList>
            <consortium name="US DOE Joint Genome Institute (JGI-PGF)"/>
            <person name="Walter F."/>
            <person name="Albersmeier A."/>
            <person name="Kalinowski J."/>
            <person name="Ruckert C."/>
        </authorList>
    </citation>
    <scope>NUCLEOTIDE SEQUENCE</scope>
    <source>
        <strain evidence="2">CGMCC 4.7299</strain>
    </source>
</reference>
<protein>
    <recommendedName>
        <fullName evidence="1">BON domain-containing protein</fullName>
    </recommendedName>
</protein>
<dbReference type="PROSITE" id="PS50914">
    <property type="entry name" value="BON"/>
    <property type="match status" value="1"/>
</dbReference>
<evidence type="ECO:0000313" key="3">
    <source>
        <dbReference type="Proteomes" id="UP000656042"/>
    </source>
</evidence>
<evidence type="ECO:0000313" key="2">
    <source>
        <dbReference type="EMBL" id="GGK99857.1"/>
    </source>
</evidence>
<dbReference type="EMBL" id="BMMX01000017">
    <property type="protein sequence ID" value="GGK99857.1"/>
    <property type="molecule type" value="Genomic_DNA"/>
</dbReference>
<reference evidence="2" key="2">
    <citation type="submission" date="2020-09" db="EMBL/GenBank/DDBJ databases">
        <authorList>
            <person name="Sun Q."/>
            <person name="Zhou Y."/>
        </authorList>
    </citation>
    <scope>NUCLEOTIDE SEQUENCE</scope>
    <source>
        <strain evidence="2">CGMCC 4.7299</strain>
    </source>
</reference>
<dbReference type="RefSeq" id="WP_189080568.1">
    <property type="nucleotide sequence ID" value="NZ_BMMX01000017.1"/>
</dbReference>
<organism evidence="2 3">
    <name type="scientific">Mangrovihabitans endophyticus</name>
    <dbReference type="NCBI Taxonomy" id="1751298"/>
    <lineage>
        <taxon>Bacteria</taxon>
        <taxon>Bacillati</taxon>
        <taxon>Actinomycetota</taxon>
        <taxon>Actinomycetes</taxon>
        <taxon>Micromonosporales</taxon>
        <taxon>Micromonosporaceae</taxon>
        <taxon>Mangrovihabitans</taxon>
    </lineage>
</organism>
<comment type="caution">
    <text evidence="2">The sequence shown here is derived from an EMBL/GenBank/DDBJ whole genome shotgun (WGS) entry which is preliminary data.</text>
</comment>
<dbReference type="AlphaFoldDB" id="A0A8J3C2J0"/>
<dbReference type="Proteomes" id="UP000656042">
    <property type="component" value="Unassembled WGS sequence"/>
</dbReference>
<keyword evidence="3" id="KW-1185">Reference proteome</keyword>
<sequence>MFYWLNPEGYPDRSTWNRQDEPAYDAYDELEPPSALRDRIAENWRDIDERLVDEVAAGLVDDVAVTGGQLHLCVQNGVVILDGTVQSESVRAAAVARAWATPGVMDVCDALVVTPMAARGHHDR</sequence>
<feature type="domain" description="BON" evidence="1">
    <location>
        <begin position="47"/>
        <end position="115"/>
    </location>
</feature>
<evidence type="ECO:0000259" key="1">
    <source>
        <dbReference type="PROSITE" id="PS50914"/>
    </source>
</evidence>
<accession>A0A8J3C2J0</accession>
<gene>
    <name evidence="2" type="ORF">GCM10012284_37840</name>
</gene>
<name>A0A8J3C2J0_9ACTN</name>
<dbReference type="InterPro" id="IPR007055">
    <property type="entry name" value="BON_dom"/>
</dbReference>
<dbReference type="Gene3D" id="3.30.1340.30">
    <property type="match status" value="1"/>
</dbReference>
<dbReference type="Pfam" id="PF04972">
    <property type="entry name" value="BON"/>
    <property type="match status" value="1"/>
</dbReference>